<evidence type="ECO:0000256" key="11">
    <source>
        <dbReference type="ARBA" id="ARBA00023242"/>
    </source>
</evidence>
<dbReference type="InterPro" id="IPR003395">
    <property type="entry name" value="RecF/RecN/SMC_N"/>
</dbReference>
<reference evidence="14" key="1">
    <citation type="journal article" date="2014" name="PLoS Negl. Trop. Dis.">
        <title>An updated insight into the Sialotranscriptome of Triatoma infestans: developmental stage and geographic variations.</title>
        <authorList>
            <person name="Schwarz A."/>
            <person name="Medrano-Mercado N."/>
            <person name="Schaub G.A."/>
            <person name="Struchiner C.J."/>
            <person name="Bargues M.D."/>
            <person name="Levy M.Z."/>
            <person name="Ribeiro J.M."/>
        </authorList>
    </citation>
    <scope>NUCLEOTIDE SEQUENCE</scope>
    <source>
        <strain evidence="14">Chile</strain>
        <tissue evidence="14">Salivary glands</tissue>
    </source>
</reference>
<dbReference type="Gene3D" id="3.40.50.300">
    <property type="entry name" value="P-loop containing nucleotide triphosphate hydrolases"/>
    <property type="match status" value="2"/>
</dbReference>
<proteinExistence type="evidence at transcript level"/>
<feature type="non-terminal residue" evidence="14">
    <location>
        <position position="1"/>
    </location>
</feature>
<keyword evidence="8 12" id="KW-0175">Coiled coil</keyword>
<dbReference type="GO" id="GO:0000724">
    <property type="term" value="P:double-strand break repair via homologous recombination"/>
    <property type="evidence" value="ECO:0007669"/>
    <property type="project" value="TreeGrafter"/>
</dbReference>
<keyword evidence="11" id="KW-0539">Nucleus</keyword>
<dbReference type="Pfam" id="PF02463">
    <property type="entry name" value="SMC_N"/>
    <property type="match status" value="1"/>
</dbReference>
<comment type="subcellular location">
    <subcellularLocation>
        <location evidence="2">Chromosome</location>
    </subcellularLocation>
    <subcellularLocation>
        <location evidence="1">Nucleus</location>
    </subcellularLocation>
</comment>
<evidence type="ECO:0000256" key="12">
    <source>
        <dbReference type="SAM" id="Coils"/>
    </source>
</evidence>
<dbReference type="GO" id="GO:0005524">
    <property type="term" value="F:ATP binding"/>
    <property type="evidence" value="ECO:0007669"/>
    <property type="project" value="UniProtKB-KW"/>
</dbReference>
<dbReference type="AlphaFoldDB" id="A0A023EZ03"/>
<keyword evidence="5" id="KW-0547">Nucleotide-binding</keyword>
<keyword evidence="4" id="KW-0158">Chromosome</keyword>
<dbReference type="GO" id="GO:0035861">
    <property type="term" value="C:site of double-strand break"/>
    <property type="evidence" value="ECO:0007669"/>
    <property type="project" value="TreeGrafter"/>
</dbReference>
<name>A0A023EZ03_TRIIF</name>
<keyword evidence="9" id="KW-0233">DNA recombination</keyword>
<evidence type="ECO:0000256" key="3">
    <source>
        <dbReference type="ARBA" id="ARBA00006793"/>
    </source>
</evidence>
<evidence type="ECO:0000256" key="6">
    <source>
        <dbReference type="ARBA" id="ARBA00022763"/>
    </source>
</evidence>
<evidence type="ECO:0000256" key="9">
    <source>
        <dbReference type="ARBA" id="ARBA00023172"/>
    </source>
</evidence>
<evidence type="ECO:0000256" key="10">
    <source>
        <dbReference type="ARBA" id="ARBA00023204"/>
    </source>
</evidence>
<accession>A0A023EZ03</accession>
<dbReference type="PANTHER" id="PTHR19306">
    <property type="entry name" value="STRUCTURAL MAINTENANCE OF CHROMOSOMES 5,6 SMC5, SMC6"/>
    <property type="match status" value="1"/>
</dbReference>
<dbReference type="SUPFAM" id="SSF52540">
    <property type="entry name" value="P-loop containing nucleoside triphosphate hydrolases"/>
    <property type="match status" value="2"/>
</dbReference>
<evidence type="ECO:0000256" key="8">
    <source>
        <dbReference type="ARBA" id="ARBA00023054"/>
    </source>
</evidence>
<dbReference type="GO" id="GO:0030915">
    <property type="term" value="C:Smc5-Smc6 complex"/>
    <property type="evidence" value="ECO:0007669"/>
    <property type="project" value="TreeGrafter"/>
</dbReference>
<evidence type="ECO:0000256" key="7">
    <source>
        <dbReference type="ARBA" id="ARBA00022840"/>
    </source>
</evidence>
<feature type="coiled-coil region" evidence="12">
    <location>
        <begin position="659"/>
        <end position="875"/>
    </location>
</feature>
<evidence type="ECO:0000256" key="4">
    <source>
        <dbReference type="ARBA" id="ARBA00022454"/>
    </source>
</evidence>
<sequence>KNANENYEEEIVSTRQRMSNDEEYISQTIQKVAGKLKKIKLHNFMCHSNLEFNFGERINFLSGKNGSGKSAILTALVIGLGGRTSDTNRGHSLKDLIKNGQNSGLIEITLCNEGDASYNKEFYGNEITVIRKISEKASNYKFLSEKGKVISTRKDELSFLLSTINIQINNPICILNQDVARTFLKSTSPSEFYRLFCKGTLLEYVTDQYNKLNKELVPYCKVKYSRHAKELQESSKDILELKSKLEKQKELHKYTKEMESISNELHWSYVASLESDIEKEDKLIEEYRQSLKQLNAKVSKRETAVQELLSQKKILEENLKKCKNESQENENYIFTFESELLQTKELISKKVNEIKRLEVKKDNAVKNCQAIEELIAKQESHSKEIENKRNEIKRRRDELIKKRDDLKAVLSTADLNRQHLSDTVNKYNENVSNKARFIDNISKSIKHKEQYLNSLKKGMDQLSVFASWMPELIQEIKLAHSKGKFEQMPRGPLGYYMKVKEPDWAPAIESFFGGRSLRSFCVHSGRDYKVLDSIFEKLNIPKKQRPSITISKFFSQVHDTRQYETRTENYRSLLRGLSISDPVITNSLIDQWQIERILLIPTNAEAYPLMENINNVPVNCQRALTKTGDTFFPQPNYKSYSGNVSKQARFLQVNPEEIIRLTEEELRSKKEEFRRHQKEINELDKELKNARLGLNEAEKEVKKLNTQLANCDVKLIETEQENVPEDFDVDILSEDLKHWKGNLNACKKSLEEIEQIKEILTEKAKDVNFKMNQFDNKKKEIAEKLLETEKELTIVKNEYRKVNDNHDHYTTLLKTEESKFEAHRLKLEELSKEHIEAKKDAIKACPERVENPRSLEELKAKKTDLSRMINALKKIVSEEFIEPADFELRMKNFDQSLSIVQFQGDLLRSIENIMENIPKKLEALSVTVGCNTDAIFQSVLKERHFEGSLDFDHVKKRLNIIIKADPKVSKDCPISTLSGGERSFSMVAFIIALWENMKSPFYFLDEFDVFMDEVNRKMVMDLLISIAKSRPEHQYVFLTPHSTVAEEDSQLINFFRMEDPRENM</sequence>
<feature type="domain" description="RecF/RecN/SMC N-terminal" evidence="13">
    <location>
        <begin position="36"/>
        <end position="1057"/>
    </location>
</feature>
<dbReference type="GO" id="GO:0003684">
    <property type="term" value="F:damaged DNA binding"/>
    <property type="evidence" value="ECO:0007669"/>
    <property type="project" value="TreeGrafter"/>
</dbReference>
<evidence type="ECO:0000259" key="13">
    <source>
        <dbReference type="Pfam" id="PF02463"/>
    </source>
</evidence>
<dbReference type="SUPFAM" id="SSF58104">
    <property type="entry name" value="Methyl-accepting chemotaxis protein (MCP) signaling domain"/>
    <property type="match status" value="1"/>
</dbReference>
<dbReference type="GO" id="GO:0005634">
    <property type="term" value="C:nucleus"/>
    <property type="evidence" value="ECO:0007669"/>
    <property type="project" value="UniProtKB-SubCell"/>
</dbReference>
<keyword evidence="10" id="KW-0234">DNA repair</keyword>
<dbReference type="InterPro" id="IPR027417">
    <property type="entry name" value="P-loop_NTPase"/>
</dbReference>
<evidence type="ECO:0000313" key="14">
    <source>
        <dbReference type="EMBL" id="JAC13934.1"/>
    </source>
</evidence>
<keyword evidence="6" id="KW-0227">DNA damage</keyword>
<organism evidence="14">
    <name type="scientific">Triatoma infestans</name>
    <name type="common">Assassin bug</name>
    <dbReference type="NCBI Taxonomy" id="30076"/>
    <lineage>
        <taxon>Eukaryota</taxon>
        <taxon>Metazoa</taxon>
        <taxon>Ecdysozoa</taxon>
        <taxon>Arthropoda</taxon>
        <taxon>Hexapoda</taxon>
        <taxon>Insecta</taxon>
        <taxon>Pterygota</taxon>
        <taxon>Neoptera</taxon>
        <taxon>Paraneoptera</taxon>
        <taxon>Hemiptera</taxon>
        <taxon>Heteroptera</taxon>
        <taxon>Panheteroptera</taxon>
        <taxon>Cimicomorpha</taxon>
        <taxon>Reduviidae</taxon>
        <taxon>Triatominae</taxon>
        <taxon>Triatoma</taxon>
    </lineage>
</organism>
<dbReference type="GO" id="GO:0003697">
    <property type="term" value="F:single-stranded DNA binding"/>
    <property type="evidence" value="ECO:0007669"/>
    <property type="project" value="TreeGrafter"/>
</dbReference>
<dbReference type="PANTHER" id="PTHR19306:SF6">
    <property type="entry name" value="STRUCTURAL MAINTENANCE OF CHROMOSOMES PROTEIN 6"/>
    <property type="match status" value="1"/>
</dbReference>
<feature type="coiled-coil region" evidence="12">
    <location>
        <begin position="228"/>
        <end position="409"/>
    </location>
</feature>
<evidence type="ECO:0000256" key="1">
    <source>
        <dbReference type="ARBA" id="ARBA00004123"/>
    </source>
</evidence>
<dbReference type="EMBL" id="GBBI01004778">
    <property type="protein sequence ID" value="JAC13934.1"/>
    <property type="molecule type" value="mRNA"/>
</dbReference>
<comment type="similarity">
    <text evidence="3">Belongs to the SMC family. SMC6 subfamily.</text>
</comment>
<keyword evidence="7" id="KW-0067">ATP-binding</keyword>
<evidence type="ECO:0000256" key="2">
    <source>
        <dbReference type="ARBA" id="ARBA00004286"/>
    </source>
</evidence>
<evidence type="ECO:0000256" key="5">
    <source>
        <dbReference type="ARBA" id="ARBA00022741"/>
    </source>
</evidence>
<protein>
    <submittedName>
        <fullName evidence="14">Putative dna repair protein</fullName>
    </submittedName>
</protein>